<dbReference type="EMBL" id="JALLBG020000228">
    <property type="protein sequence ID" value="KAL3758601.1"/>
    <property type="molecule type" value="Genomic_DNA"/>
</dbReference>
<feature type="compositionally biased region" description="Low complexity" evidence="1">
    <location>
        <begin position="47"/>
        <end position="56"/>
    </location>
</feature>
<evidence type="ECO:0008006" key="4">
    <source>
        <dbReference type="Google" id="ProtNLM"/>
    </source>
</evidence>
<keyword evidence="3" id="KW-1185">Reference proteome</keyword>
<evidence type="ECO:0000313" key="2">
    <source>
        <dbReference type="EMBL" id="KAL3758601.1"/>
    </source>
</evidence>
<organism evidence="2 3">
    <name type="scientific">Discostella pseudostelligera</name>
    <dbReference type="NCBI Taxonomy" id="259834"/>
    <lineage>
        <taxon>Eukaryota</taxon>
        <taxon>Sar</taxon>
        <taxon>Stramenopiles</taxon>
        <taxon>Ochrophyta</taxon>
        <taxon>Bacillariophyta</taxon>
        <taxon>Coscinodiscophyceae</taxon>
        <taxon>Thalassiosirophycidae</taxon>
        <taxon>Stephanodiscales</taxon>
        <taxon>Stephanodiscaceae</taxon>
        <taxon>Discostella</taxon>
    </lineage>
</organism>
<evidence type="ECO:0000313" key="3">
    <source>
        <dbReference type="Proteomes" id="UP001530293"/>
    </source>
</evidence>
<accession>A0ABD3M9F8</accession>
<dbReference type="AlphaFoldDB" id="A0ABD3M9F8"/>
<gene>
    <name evidence="2" type="ORF">ACHAWU_008355</name>
</gene>
<name>A0ABD3M9F8_9STRA</name>
<proteinExistence type="predicted"/>
<protein>
    <recommendedName>
        <fullName evidence="4">MICOS complex subunit</fullName>
    </recommendedName>
</protein>
<comment type="caution">
    <text evidence="2">The sequence shown here is derived from an EMBL/GenBank/DDBJ whole genome shotgun (WGS) entry which is preliminary data.</text>
</comment>
<reference evidence="2 3" key="1">
    <citation type="submission" date="2024-10" db="EMBL/GenBank/DDBJ databases">
        <title>Updated reference genomes for cyclostephanoid diatoms.</title>
        <authorList>
            <person name="Roberts W.R."/>
            <person name="Alverson A.J."/>
        </authorList>
    </citation>
    <scope>NUCLEOTIDE SEQUENCE [LARGE SCALE GENOMIC DNA]</scope>
    <source>
        <strain evidence="2 3">AJA232-27</strain>
    </source>
</reference>
<feature type="region of interest" description="Disordered" evidence="1">
    <location>
        <begin position="47"/>
        <end position="70"/>
    </location>
</feature>
<evidence type="ECO:0000256" key="1">
    <source>
        <dbReference type="SAM" id="MobiDB-lite"/>
    </source>
</evidence>
<sequence length="281" mass="30992">MSTIPPNISAEHEISRENIYQSKVQNLLHKHKGLLVAAYYGHSSQSSSSSSPPSASFPQNDDSSSSSSSSSLIKKQYASERAIIDRIIANERNAFLGGLAITALAFASLRYGPRTLLTKLNPDKARQIKEAEALADKTKSSLVRWVQKSATFMFESSFGIFVGYKIGYTKLSAQTNEVTYGEISKLPLCAGRSRVCEQACSDVASLVHNEIPTAFWNVVQDEIDAGGRGEASRLKDLERWQAIRNFADNCVKRQRYEESYRKQYGLSKDAIVDIPAGGVPR</sequence>
<dbReference type="Proteomes" id="UP001530293">
    <property type="component" value="Unassembled WGS sequence"/>
</dbReference>